<keyword evidence="2" id="KW-0272">Extracellular matrix</keyword>
<dbReference type="CDD" id="cd00087">
    <property type="entry name" value="FReD"/>
    <property type="match status" value="1"/>
</dbReference>
<dbReference type="Gene3D" id="3.90.215.10">
    <property type="entry name" value="Gamma Fibrinogen, chain A, domain 1"/>
    <property type="match status" value="1"/>
</dbReference>
<evidence type="ECO:0000313" key="6">
    <source>
        <dbReference type="EMBL" id="KWA84129.1"/>
    </source>
</evidence>
<dbReference type="InterPro" id="IPR002181">
    <property type="entry name" value="Fibrinogen_a/b/g_C_dom"/>
</dbReference>
<dbReference type="InterPro" id="IPR050373">
    <property type="entry name" value="Fibrinogen_C-term_domain"/>
</dbReference>
<comment type="caution">
    <text evidence="6">The sequence shown here is derived from an EMBL/GenBank/DDBJ whole genome shotgun (WGS) entry which is preliminary data.</text>
</comment>
<name>A0A106QDJ2_9BURK</name>
<dbReference type="InterPro" id="IPR036056">
    <property type="entry name" value="Fibrinogen-like_C"/>
</dbReference>
<dbReference type="Pfam" id="PF00147">
    <property type="entry name" value="Fibrinogen_C"/>
    <property type="match status" value="1"/>
</dbReference>
<evidence type="ECO:0000259" key="5">
    <source>
        <dbReference type="PROSITE" id="PS51406"/>
    </source>
</evidence>
<reference evidence="6 7" key="1">
    <citation type="submission" date="2015-11" db="EMBL/GenBank/DDBJ databases">
        <title>Expanding the genomic diversity of Burkholderia species for the development of highly accurate diagnostics.</title>
        <authorList>
            <person name="Sahl J."/>
            <person name="Keim P."/>
            <person name="Wagner D."/>
        </authorList>
    </citation>
    <scope>NUCLEOTIDE SEQUENCE [LARGE SCALE GENOMIC DNA]</scope>
    <source>
        <strain evidence="6 7">MSMB2087WGS</strain>
    </source>
</reference>
<dbReference type="RefSeq" id="WP_060192526.1">
    <property type="nucleotide sequence ID" value="NZ_LPHD01000049.1"/>
</dbReference>
<dbReference type="GO" id="GO:0016020">
    <property type="term" value="C:membrane"/>
    <property type="evidence" value="ECO:0007669"/>
    <property type="project" value="InterPro"/>
</dbReference>
<comment type="subcellular location">
    <subcellularLocation>
        <location evidence="1">Secreted</location>
        <location evidence="1">Extracellular space</location>
        <location evidence="1">Extracellular matrix</location>
    </subcellularLocation>
</comment>
<dbReference type="PANTHER" id="PTHR19143:SF444">
    <property type="entry name" value="PROTEIN SCABROUS"/>
    <property type="match status" value="1"/>
</dbReference>
<dbReference type="Gene3D" id="2.60.40.10">
    <property type="entry name" value="Immunoglobulins"/>
    <property type="match status" value="7"/>
</dbReference>
<dbReference type="EMBL" id="LPHD01000049">
    <property type="protein sequence ID" value="KWA84129.1"/>
    <property type="molecule type" value="Genomic_DNA"/>
</dbReference>
<accession>A0A106QDJ2</accession>
<dbReference type="SMART" id="SM00186">
    <property type="entry name" value="FBG"/>
    <property type="match status" value="1"/>
</dbReference>
<evidence type="ECO:0000256" key="2">
    <source>
        <dbReference type="ARBA" id="ARBA00022530"/>
    </source>
</evidence>
<dbReference type="PROSITE" id="PS00514">
    <property type="entry name" value="FIBRINOGEN_C_1"/>
    <property type="match status" value="1"/>
</dbReference>
<dbReference type="PROSITE" id="PS51406">
    <property type="entry name" value="FIBRINOGEN_C_2"/>
    <property type="match status" value="1"/>
</dbReference>
<dbReference type="InterPro" id="IPR013783">
    <property type="entry name" value="Ig-like_fold"/>
</dbReference>
<dbReference type="InterPro" id="IPR014716">
    <property type="entry name" value="Fibrinogen_a/b/g_C_1"/>
</dbReference>
<dbReference type="SUPFAM" id="SSF49313">
    <property type="entry name" value="Cadherin-like"/>
    <property type="match status" value="1"/>
</dbReference>
<proteinExistence type="predicted"/>
<evidence type="ECO:0000256" key="4">
    <source>
        <dbReference type="SAM" id="SignalP"/>
    </source>
</evidence>
<dbReference type="InterPro" id="IPR015919">
    <property type="entry name" value="Cadherin-like_sf"/>
</dbReference>
<dbReference type="Pfam" id="PF05345">
    <property type="entry name" value="He_PIG"/>
    <property type="match status" value="7"/>
</dbReference>
<keyword evidence="2" id="KW-0964">Secreted</keyword>
<keyword evidence="4" id="KW-0732">Signal</keyword>
<protein>
    <recommendedName>
        <fullName evidence="5">Fibrinogen C-terminal domain-containing protein</fullName>
    </recommendedName>
</protein>
<gene>
    <name evidence="6" type="ORF">WL29_22460</name>
</gene>
<dbReference type="GO" id="GO:0005509">
    <property type="term" value="F:calcium ion binding"/>
    <property type="evidence" value="ECO:0007669"/>
    <property type="project" value="InterPro"/>
</dbReference>
<feature type="chain" id="PRO_5007126968" description="Fibrinogen C-terminal domain-containing protein" evidence="4">
    <location>
        <begin position="19"/>
        <end position="934"/>
    </location>
</feature>
<dbReference type="NCBIfam" id="NF040941">
    <property type="entry name" value="GGGWT_bact"/>
    <property type="match status" value="1"/>
</dbReference>
<evidence type="ECO:0000256" key="3">
    <source>
        <dbReference type="ARBA" id="ARBA00023157"/>
    </source>
</evidence>
<keyword evidence="3" id="KW-1015">Disulfide bond</keyword>
<dbReference type="AlphaFoldDB" id="A0A106QDJ2"/>
<sequence length="934" mass="96411">MKKTLIAALLATSLPAFASQYFIVVPVPNKTVSNAAIDVSLSGYTLPSGLIGTPYEGFNLKTLLSVTGDPSYTGYGVQWAIVSGSLPAGLTLNRDGSITGTPTVNGISSFQARATYKTKSGAQTYQIVVANLTVGLAAGAPPQALVGQGYSYDLKTLLSVTGDQAYTGAGVTWSVVSNSLPAGLYLTNDGRIAGAPTEAGSGAITVRATYKGVRGEQTYQVVSLKISAALAASTLPEAYIGRAYSFDLKPLLTVAGDPAFSNAAVSWSVVSSSLPAGLYMTNDGVIAGTPTAVGSGALTAMVVYRNAQGQQTYQVVSLDIKVALAAGAPPQAIVGQAYAYDLKPLLSVTGDQAYNGSGVTWNVVSSSLPAGLYLTNDGFIGGTPTAGGTGSLTARATYKNVNGDQTFQVVSLNIAVNLAAGTPPQALLGQAYAYDLKSLLSVTGDQAYSGSGVTWSVVSSTLPAGLYLAADGTISGTPTAAGSGTVTARATYRNVKGEQTFQVVSLDVKVSLAQATMPAGVQGAAYSFDMKSLLSVTGDAAYTGSGVTWSLAGGTLPAGLSLSPNGIISGTPSAENTGTPFTIQAVYRSNMGQQSYAVVVGAITVSLGTITPPAGAIGVPYAGLDLKPGLSIQGDAAYVAGSGAGVSWSVVSGALPTNVALNSSTGVISGTPSARGTNPVQVKAVYKGKSASQNFTIAVSDSIQQFTGYRAWSDGTYAKSCKEYLNGKTGYVYQGATGDGIYRIVVPGYAPFDVVCDMTTSGGGWTVFQNRVNGTVDFYRGWNEYGWGFGTAQTEYWLGNDRIATLTAGGASLRVDVTRYTGEKRYAQYTTFKVNGASDYYRLSVGGFTGDGGDALAYQNGMAFSTKDWDHDTWSDSCAVVFHGAWWYNACHSSNLNGAYLNGPHTSYADGMEWATWTGQYESLTKTSMKLREN</sequence>
<dbReference type="SUPFAM" id="SSF56496">
    <property type="entry name" value="Fibrinogen C-terminal domain-like"/>
    <property type="match status" value="1"/>
</dbReference>
<dbReference type="Proteomes" id="UP000060630">
    <property type="component" value="Unassembled WGS sequence"/>
</dbReference>
<dbReference type="InterPro" id="IPR020837">
    <property type="entry name" value="Fibrinogen_CS"/>
</dbReference>
<dbReference type="GO" id="GO:0005615">
    <property type="term" value="C:extracellular space"/>
    <property type="evidence" value="ECO:0007669"/>
    <property type="project" value="TreeGrafter"/>
</dbReference>
<dbReference type="PANTHER" id="PTHR19143">
    <property type="entry name" value="FIBRINOGEN/TENASCIN/ANGIOPOEITIN"/>
    <property type="match status" value="1"/>
</dbReference>
<evidence type="ECO:0000256" key="1">
    <source>
        <dbReference type="ARBA" id="ARBA00004498"/>
    </source>
</evidence>
<feature type="domain" description="Fibrinogen C-terminal" evidence="5">
    <location>
        <begin position="712"/>
        <end position="934"/>
    </location>
</feature>
<evidence type="ECO:0000313" key="7">
    <source>
        <dbReference type="Proteomes" id="UP000060630"/>
    </source>
</evidence>
<organism evidence="6 7">
    <name type="scientific">Burkholderia ubonensis</name>
    <dbReference type="NCBI Taxonomy" id="101571"/>
    <lineage>
        <taxon>Bacteria</taxon>
        <taxon>Pseudomonadati</taxon>
        <taxon>Pseudomonadota</taxon>
        <taxon>Betaproteobacteria</taxon>
        <taxon>Burkholderiales</taxon>
        <taxon>Burkholderiaceae</taxon>
        <taxon>Burkholderia</taxon>
        <taxon>Burkholderia cepacia complex</taxon>
    </lineage>
</organism>
<feature type="signal peptide" evidence="4">
    <location>
        <begin position="1"/>
        <end position="18"/>
    </location>
</feature>